<feature type="region of interest" description="Disordered" evidence="16">
    <location>
        <begin position="1010"/>
        <end position="1055"/>
    </location>
</feature>
<feature type="region of interest" description="Disordered" evidence="16">
    <location>
        <begin position="659"/>
        <end position="679"/>
    </location>
</feature>
<evidence type="ECO:0000256" key="4">
    <source>
        <dbReference type="ARBA" id="ARBA00019541"/>
    </source>
</evidence>
<feature type="domain" description="SSD" evidence="18">
    <location>
        <begin position="294"/>
        <end position="452"/>
    </location>
</feature>
<dbReference type="RefSeq" id="XP_040769320.1">
    <property type="nucleotide sequence ID" value="XM_040905471.1"/>
</dbReference>
<accession>A0A165HD80</accession>
<dbReference type="PROSITE" id="PS50156">
    <property type="entry name" value="SSD"/>
    <property type="match status" value="1"/>
</dbReference>
<reference evidence="19 20" key="1">
    <citation type="journal article" date="2016" name="Mol. Biol. Evol.">
        <title>Comparative Genomics of Early-Diverging Mushroom-Forming Fungi Provides Insights into the Origins of Lignocellulose Decay Capabilities.</title>
        <authorList>
            <person name="Nagy L.G."/>
            <person name="Riley R."/>
            <person name="Tritt A."/>
            <person name="Adam C."/>
            <person name="Daum C."/>
            <person name="Floudas D."/>
            <person name="Sun H."/>
            <person name="Yadav J.S."/>
            <person name="Pangilinan J."/>
            <person name="Larsson K.H."/>
            <person name="Matsuura K."/>
            <person name="Barry K."/>
            <person name="Labutti K."/>
            <person name="Kuo R."/>
            <person name="Ohm R.A."/>
            <person name="Bhattacharya S.S."/>
            <person name="Shirouzu T."/>
            <person name="Yoshinaga Y."/>
            <person name="Martin F.M."/>
            <person name="Grigoriev I.V."/>
            <person name="Hibbett D.S."/>
        </authorList>
    </citation>
    <scope>NUCLEOTIDE SEQUENCE [LARGE SCALE GENOMIC DNA]</scope>
    <source>
        <strain evidence="19 20">93-53</strain>
    </source>
</reference>
<evidence type="ECO:0000313" key="20">
    <source>
        <dbReference type="Proteomes" id="UP000076871"/>
    </source>
</evidence>
<keyword evidence="10" id="KW-0333">Golgi apparatus</keyword>
<dbReference type="Gene3D" id="2.130.10.10">
    <property type="entry name" value="YVTN repeat-like/Quinoprotein amine dehydrogenase"/>
    <property type="match status" value="1"/>
</dbReference>
<dbReference type="SUPFAM" id="SSF82866">
    <property type="entry name" value="Multidrug efflux transporter AcrB transmembrane domain"/>
    <property type="match status" value="1"/>
</dbReference>
<dbReference type="SUPFAM" id="SSF50978">
    <property type="entry name" value="WD40 repeat-like"/>
    <property type="match status" value="1"/>
</dbReference>
<dbReference type="InterPro" id="IPR015943">
    <property type="entry name" value="WD40/YVTN_repeat-like_dom_sf"/>
</dbReference>
<keyword evidence="8" id="KW-0256">Endoplasmic reticulum</keyword>
<evidence type="ECO:0000256" key="8">
    <source>
        <dbReference type="ARBA" id="ARBA00022824"/>
    </source>
</evidence>
<evidence type="ECO:0000256" key="17">
    <source>
        <dbReference type="SAM" id="Phobius"/>
    </source>
</evidence>
<evidence type="ECO:0000256" key="16">
    <source>
        <dbReference type="SAM" id="MobiDB-lite"/>
    </source>
</evidence>
<keyword evidence="5" id="KW-0853">WD repeat</keyword>
<feature type="transmembrane region" description="Helical" evidence="17">
    <location>
        <begin position="1247"/>
        <end position="1270"/>
    </location>
</feature>
<comment type="subcellular location">
    <subcellularLocation>
        <location evidence="1">Endoplasmic reticulum membrane</location>
        <topology evidence="1">Multi-pass membrane protein</topology>
    </subcellularLocation>
    <subcellularLocation>
        <location evidence="2">Golgi apparatus membrane</location>
        <topology evidence="2">Multi-pass membrane protein</topology>
    </subcellularLocation>
</comment>
<dbReference type="PANTHER" id="PTHR46378:SF1">
    <property type="entry name" value="STEROL REGULATORY ELEMENT-BINDING PROTEIN CLEAVAGE-ACTIVATING PROTEIN"/>
    <property type="match status" value="1"/>
</dbReference>
<feature type="region of interest" description="Disordered" evidence="16">
    <location>
        <begin position="1199"/>
        <end position="1237"/>
    </location>
</feature>
<dbReference type="InParanoid" id="A0A165HD80"/>
<evidence type="ECO:0000256" key="6">
    <source>
        <dbReference type="ARBA" id="ARBA00022692"/>
    </source>
</evidence>
<dbReference type="GO" id="GO:0032933">
    <property type="term" value="P:SREBP signaling pathway"/>
    <property type="evidence" value="ECO:0007669"/>
    <property type="project" value="InterPro"/>
</dbReference>
<evidence type="ECO:0000256" key="3">
    <source>
        <dbReference type="ARBA" id="ARBA00007410"/>
    </source>
</evidence>
<dbReference type="Pfam" id="PF12349">
    <property type="entry name" value="Sterol-sensing"/>
    <property type="match status" value="1"/>
</dbReference>
<evidence type="ECO:0000256" key="2">
    <source>
        <dbReference type="ARBA" id="ARBA00004653"/>
    </source>
</evidence>
<dbReference type="GO" id="GO:0000139">
    <property type="term" value="C:Golgi membrane"/>
    <property type="evidence" value="ECO:0007669"/>
    <property type="project" value="UniProtKB-SubCell"/>
</dbReference>
<evidence type="ECO:0000256" key="13">
    <source>
        <dbReference type="ARBA" id="ARBA00023136"/>
    </source>
</evidence>
<gene>
    <name evidence="19" type="ORF">LAESUDRAFT_671705</name>
</gene>
<dbReference type="PANTHER" id="PTHR46378">
    <property type="entry name" value="STEROL REGULATORY ELEMENT-BINDING PROTEIN CLEAVAGE-ACTIVATING PROTEIN"/>
    <property type="match status" value="1"/>
</dbReference>
<evidence type="ECO:0000256" key="1">
    <source>
        <dbReference type="ARBA" id="ARBA00004477"/>
    </source>
</evidence>
<dbReference type="GO" id="GO:0045540">
    <property type="term" value="P:regulation of cholesterol biosynthetic process"/>
    <property type="evidence" value="ECO:0007669"/>
    <property type="project" value="TreeGrafter"/>
</dbReference>
<feature type="transmembrane region" description="Helical" evidence="17">
    <location>
        <begin position="361"/>
        <end position="385"/>
    </location>
</feature>
<proteinExistence type="inferred from homology"/>
<feature type="transmembrane region" description="Helical" evidence="17">
    <location>
        <begin position="33"/>
        <end position="54"/>
    </location>
</feature>
<feature type="transmembrane region" description="Helical" evidence="17">
    <location>
        <begin position="506"/>
        <end position="523"/>
    </location>
</feature>
<dbReference type="GeneID" id="63822501"/>
<evidence type="ECO:0000256" key="7">
    <source>
        <dbReference type="ARBA" id="ARBA00022737"/>
    </source>
</evidence>
<keyword evidence="15" id="KW-0753">Steroid metabolism</keyword>
<dbReference type="GO" id="GO:0008202">
    <property type="term" value="P:steroid metabolic process"/>
    <property type="evidence" value="ECO:0007669"/>
    <property type="project" value="UniProtKB-KW"/>
</dbReference>
<keyword evidence="13 17" id="KW-0472">Membrane</keyword>
<comment type="similarity">
    <text evidence="3">Belongs to the WD repeat SCAP family.</text>
</comment>
<keyword evidence="7" id="KW-0677">Repeat</keyword>
<dbReference type="Proteomes" id="UP000076871">
    <property type="component" value="Unassembled WGS sequence"/>
</dbReference>
<dbReference type="InterPro" id="IPR000731">
    <property type="entry name" value="SSD"/>
</dbReference>
<dbReference type="STRING" id="1314785.A0A165HD80"/>
<keyword evidence="11" id="KW-0443">Lipid metabolism</keyword>
<name>A0A165HD80_9APHY</name>
<dbReference type="InterPro" id="IPR053958">
    <property type="entry name" value="HMGCR/SNAP/NPC1-like_SSD"/>
</dbReference>
<feature type="transmembrane region" description="Helical" evidence="17">
    <location>
        <begin position="430"/>
        <end position="452"/>
    </location>
</feature>
<dbReference type="GO" id="GO:0032936">
    <property type="term" value="C:SREBP-SCAP complex"/>
    <property type="evidence" value="ECO:0007669"/>
    <property type="project" value="TreeGrafter"/>
</dbReference>
<evidence type="ECO:0000256" key="10">
    <source>
        <dbReference type="ARBA" id="ARBA00023034"/>
    </source>
</evidence>
<dbReference type="GO" id="GO:0032934">
    <property type="term" value="F:sterol binding"/>
    <property type="evidence" value="ECO:0007669"/>
    <property type="project" value="InterPro"/>
</dbReference>
<keyword evidence="9 17" id="KW-1133">Transmembrane helix</keyword>
<dbReference type="EMBL" id="KV427607">
    <property type="protein sequence ID" value="KZT11580.1"/>
    <property type="molecule type" value="Genomic_DNA"/>
</dbReference>
<feature type="transmembrane region" description="Helical" evidence="17">
    <location>
        <begin position="406"/>
        <end position="424"/>
    </location>
</feature>
<dbReference type="InterPro" id="IPR036322">
    <property type="entry name" value="WD40_repeat_dom_sf"/>
</dbReference>
<keyword evidence="14" id="KW-0325">Glycoprotein</keyword>
<evidence type="ECO:0000259" key="18">
    <source>
        <dbReference type="PROSITE" id="PS50156"/>
    </source>
</evidence>
<keyword evidence="6 17" id="KW-0812">Transmembrane</keyword>
<feature type="transmembrane region" description="Helical" evidence="17">
    <location>
        <begin position="322"/>
        <end position="349"/>
    </location>
</feature>
<feature type="compositionally biased region" description="Low complexity" evidence="16">
    <location>
        <begin position="1028"/>
        <end position="1041"/>
    </location>
</feature>
<protein>
    <recommendedName>
        <fullName evidence="4">Sterol regulatory element-binding protein cleavage-activating protein</fullName>
    </recommendedName>
</protein>
<evidence type="ECO:0000256" key="9">
    <source>
        <dbReference type="ARBA" id="ARBA00022989"/>
    </source>
</evidence>
<evidence type="ECO:0000256" key="12">
    <source>
        <dbReference type="ARBA" id="ARBA00023121"/>
    </source>
</evidence>
<keyword evidence="12" id="KW-0446">Lipid-binding</keyword>
<evidence type="ECO:0000256" key="5">
    <source>
        <dbReference type="ARBA" id="ARBA00022574"/>
    </source>
</evidence>
<evidence type="ECO:0000256" key="11">
    <source>
        <dbReference type="ARBA" id="ARBA00023098"/>
    </source>
</evidence>
<organism evidence="19 20">
    <name type="scientific">Laetiporus sulphureus 93-53</name>
    <dbReference type="NCBI Taxonomy" id="1314785"/>
    <lineage>
        <taxon>Eukaryota</taxon>
        <taxon>Fungi</taxon>
        <taxon>Dikarya</taxon>
        <taxon>Basidiomycota</taxon>
        <taxon>Agaricomycotina</taxon>
        <taxon>Agaricomycetes</taxon>
        <taxon>Polyporales</taxon>
        <taxon>Laetiporus</taxon>
    </lineage>
</organism>
<sequence>MYSLPTPAVLQRIREYGTKFFHRFGIHCATHQVRLILVSSIVITSLLFPAIAVYSSPETRFFAGFTLSSLDPFVPSDDISSYFAQHDLHQLWEGHSTLRVREDSVARAQCGVQGILRSERILIGRVSQDYGLEALDQHTLLSALELERRISRVLAKRRVPCLKTASATCFSISPLALWDYDESTLAEDGNILDTLNLSHNVTVSGIPISPDMVLAGRELRDPSSSDVDSAMFLALTYFFPDRDCVGNVGHFQWLRALEEAAGYSGDLLVQTQTPKLIALEYDKDASTKSRFSILSVFCYMAYVGLFVYCAKEMRHMDTVHSGFGLAVTGCIELIVSTITSLSVCALVGFRVTMVPWELFPIIVMFIGAENMFHIVDAVLKTSVTIPVKERIAQGLSRAGTSNTLKVVSYNAVLGVIAFFSTGAIRQFCAFSIVVLVAHWFLVHTFFVTVLSIDIQRLELDELLRQNTNLAPINNTGSTVRSLPPPRTWSQTVTAMKNTIRGRSGKNLSLFLLLAIAATLYYATSPSGLHNKETLRSPLARSPLRQNNRMSATDLVSPAFRIWHTLNPTDDTLIHIRVESPTILVLASAEGQHKDHVVITDNERAPRPRMSGLSRLWSRAVKPLLWLVKIIVVPITITTLLLYALLLYLLKNVELLEEKRQRPERDSQSSEESSVEEEISFTTLPRAIPTDVEVIAASKNGSVVVTLGLQNEVVIWRTDTRTHITVDTSSILLCSSSTQSAATTLMTVAVNDAGTVCAVGSGTGIIGVWSIGRDSVKPLTQLSLENAAIFAVAQLQFATSQHHPSAPILPFTPSQPSETVPSIPKISLYAAYENGSVVKWEIDAVPRAHYVAPSRSASIIKSMLLPVHGDNHLLVGFSLEDGTFELCDIEQRDRPLVRNCWIAAGNPHDLVCRVDLCKVELGGKNHVVIGAATQAGIVSLWDAGTRECLFIMEETFGEINHLRLTPVKLSTCTVCGELPCENFLISFSVGQVILFYRAYLYLPTRRCSCPRNQPQPAVRTSVLGHRSRSGSSASVVSNGATTPTHRPKVPSVSSTSSALNASMFPVSAHGVHSRRATEKENLRRNHDAFFINSEGDDSETRLVGPVDVTPAAGFLSSHPPTSVWQSLVVIRVADAVFERGSWDVAGDKIVGVRRRPRPPFRKLQYDDTKVPIESPHGLSASTLERWELWTFDPEDSRITTSPLTALSRGVEESDTRSSMEHQSGRAPASPQRRRRSDNLIPRLHFTRVAPFISSSTFCLAGFGNTVGLFNLNNFTTSRRRRRRSSADSTRSLSS</sequence>
<evidence type="ECO:0000313" key="19">
    <source>
        <dbReference type="EMBL" id="KZT11580.1"/>
    </source>
</evidence>
<evidence type="ECO:0000256" key="15">
    <source>
        <dbReference type="ARBA" id="ARBA00023221"/>
    </source>
</evidence>
<keyword evidence="20" id="KW-1185">Reference proteome</keyword>
<feature type="transmembrane region" description="Helical" evidence="17">
    <location>
        <begin position="623"/>
        <end position="649"/>
    </location>
</feature>
<dbReference type="InterPro" id="IPR030225">
    <property type="entry name" value="SCAP"/>
</dbReference>
<evidence type="ECO:0000256" key="14">
    <source>
        <dbReference type="ARBA" id="ARBA00023180"/>
    </source>
</evidence>
<dbReference type="OrthoDB" id="6510177at2759"/>
<dbReference type="GO" id="GO:0005789">
    <property type="term" value="C:endoplasmic reticulum membrane"/>
    <property type="evidence" value="ECO:0007669"/>
    <property type="project" value="UniProtKB-SubCell"/>
</dbReference>
<feature type="transmembrane region" description="Helical" evidence="17">
    <location>
        <begin position="291"/>
        <end position="310"/>
    </location>
</feature>
<feature type="compositionally biased region" description="Basic and acidic residues" evidence="16">
    <location>
        <begin position="1208"/>
        <end position="1222"/>
    </location>
</feature>